<dbReference type="GO" id="GO:0006352">
    <property type="term" value="P:DNA-templated transcription initiation"/>
    <property type="evidence" value="ECO:0007669"/>
    <property type="project" value="InterPro"/>
</dbReference>
<feature type="domain" description="RNA polymerase sigma-70 region 2" evidence="6">
    <location>
        <begin position="23"/>
        <end position="92"/>
    </location>
</feature>
<keyword evidence="2" id="KW-0731">Sigma factor</keyword>
<evidence type="ECO:0000259" key="5">
    <source>
        <dbReference type="Pfam" id="PF04539"/>
    </source>
</evidence>
<dbReference type="Proteomes" id="UP000198817">
    <property type="component" value="Unassembled WGS sequence"/>
</dbReference>
<dbReference type="InterPro" id="IPR014284">
    <property type="entry name" value="RNA_pol_sigma-70_dom"/>
</dbReference>
<dbReference type="PANTHER" id="PTHR30385:SF4">
    <property type="entry name" value="RNA POLYMERASE SIGMA-E FACTOR"/>
    <property type="match status" value="1"/>
</dbReference>
<dbReference type="InterPro" id="IPR007630">
    <property type="entry name" value="RNA_pol_sigma70_r4"/>
</dbReference>
<keyword evidence="4" id="KW-0804">Transcription</keyword>
<reference evidence="8 9" key="1">
    <citation type="submission" date="2016-10" db="EMBL/GenBank/DDBJ databases">
        <authorList>
            <person name="de Groot N.N."/>
        </authorList>
    </citation>
    <scope>NUCLEOTIDE SEQUENCE [LARGE SCALE GENOMIC DNA]</scope>
    <source>
        <strain evidence="8 9">KHGC13</strain>
    </source>
</reference>
<dbReference type="STRING" id="155865.SAMN05216515_14211"/>
<evidence type="ECO:0000256" key="2">
    <source>
        <dbReference type="ARBA" id="ARBA00023082"/>
    </source>
</evidence>
<dbReference type="AlphaFoldDB" id="A0A1I7IB82"/>
<keyword evidence="9" id="KW-1185">Reference proteome</keyword>
<accession>A0A1I7IB82</accession>
<organism evidence="8 9">
    <name type="scientific">Eubacterium pyruvativorans</name>
    <dbReference type="NCBI Taxonomy" id="155865"/>
    <lineage>
        <taxon>Bacteria</taxon>
        <taxon>Bacillati</taxon>
        <taxon>Bacillota</taxon>
        <taxon>Clostridia</taxon>
        <taxon>Eubacteriales</taxon>
        <taxon>Eubacteriaceae</taxon>
        <taxon>Eubacterium</taxon>
    </lineage>
</organism>
<evidence type="ECO:0000256" key="1">
    <source>
        <dbReference type="ARBA" id="ARBA00023015"/>
    </source>
</evidence>
<dbReference type="SUPFAM" id="SSF88946">
    <property type="entry name" value="Sigma2 domain of RNA polymerase sigma factors"/>
    <property type="match status" value="1"/>
</dbReference>
<evidence type="ECO:0000313" key="9">
    <source>
        <dbReference type="Proteomes" id="UP000198817"/>
    </source>
</evidence>
<dbReference type="Gene3D" id="1.20.120.1810">
    <property type="match status" value="1"/>
</dbReference>
<keyword evidence="1" id="KW-0805">Transcription regulation</keyword>
<dbReference type="EMBL" id="FPBT01000038">
    <property type="protein sequence ID" value="SFU70168.1"/>
    <property type="molecule type" value="Genomic_DNA"/>
</dbReference>
<dbReference type="PANTHER" id="PTHR30385">
    <property type="entry name" value="SIGMA FACTOR F FLAGELLAR"/>
    <property type="match status" value="1"/>
</dbReference>
<dbReference type="GO" id="GO:0016987">
    <property type="term" value="F:sigma factor activity"/>
    <property type="evidence" value="ECO:0007669"/>
    <property type="project" value="UniProtKB-KW"/>
</dbReference>
<evidence type="ECO:0000259" key="6">
    <source>
        <dbReference type="Pfam" id="PF04542"/>
    </source>
</evidence>
<dbReference type="GO" id="GO:0003677">
    <property type="term" value="F:DNA binding"/>
    <property type="evidence" value="ECO:0007669"/>
    <property type="project" value="UniProtKB-KW"/>
</dbReference>
<name>A0A1I7IB82_9FIRM</name>
<dbReference type="NCBIfam" id="TIGR02937">
    <property type="entry name" value="sigma70-ECF"/>
    <property type="match status" value="1"/>
</dbReference>
<dbReference type="RefSeq" id="WP_090164223.1">
    <property type="nucleotide sequence ID" value="NZ_CACVNK010000026.1"/>
</dbReference>
<dbReference type="NCBIfam" id="TIGR02980">
    <property type="entry name" value="SigBFG"/>
    <property type="match status" value="1"/>
</dbReference>
<proteinExistence type="predicted"/>
<dbReference type="Pfam" id="PF04539">
    <property type="entry name" value="Sigma70_r3"/>
    <property type="match status" value="1"/>
</dbReference>
<dbReference type="Pfam" id="PF04545">
    <property type="entry name" value="Sigma70_r4"/>
    <property type="match status" value="1"/>
</dbReference>
<evidence type="ECO:0000259" key="7">
    <source>
        <dbReference type="Pfam" id="PF04545"/>
    </source>
</evidence>
<gene>
    <name evidence="8" type="ORF">SAMN05216508_1382</name>
</gene>
<dbReference type="InterPro" id="IPR007624">
    <property type="entry name" value="RNA_pol_sigma70_r3"/>
</dbReference>
<dbReference type="OrthoDB" id="9809557at2"/>
<evidence type="ECO:0000313" key="8">
    <source>
        <dbReference type="EMBL" id="SFU70168.1"/>
    </source>
</evidence>
<dbReference type="Gene3D" id="1.10.10.10">
    <property type="entry name" value="Winged helix-like DNA-binding domain superfamily/Winged helix DNA-binding domain"/>
    <property type="match status" value="2"/>
</dbReference>
<keyword evidence="3" id="KW-0238">DNA-binding</keyword>
<dbReference type="CDD" id="cd06171">
    <property type="entry name" value="Sigma70_r4"/>
    <property type="match status" value="1"/>
</dbReference>
<dbReference type="InterPro" id="IPR013325">
    <property type="entry name" value="RNA_pol_sigma_r2"/>
</dbReference>
<protein>
    <submittedName>
        <fullName evidence="8">RNA polymerase, sigma 37 subunit, RpsB/SigB</fullName>
    </submittedName>
</protein>
<sequence length="249" mass="29237">MSEDLEKFRKYKEHPTIESRNELVESHLYMVDILIRKYLGKGVEYDDLYQVGALALVQAVERFDPSKGFEFSSFATPTILGEIKKYFRDKQWSLKVPRRLKEISSKVQQARDELYLEFHRKPTMEEIAERTGIPEEQVIEAFEGSRAYGTYSLDKTFEDAGEDGDSSFLEKYTGFDEAGYDRVEINEIIDKVMETLSEKDRYIFRERFIYNRSQSDIAKTLGVSQMTISRAERSIIQRFRDEMKRGMEA</sequence>
<dbReference type="SUPFAM" id="SSF88659">
    <property type="entry name" value="Sigma3 and sigma4 domains of RNA polymerase sigma factors"/>
    <property type="match status" value="2"/>
</dbReference>
<dbReference type="InterPro" id="IPR007627">
    <property type="entry name" value="RNA_pol_sigma70_r2"/>
</dbReference>
<evidence type="ECO:0000256" key="4">
    <source>
        <dbReference type="ARBA" id="ARBA00023163"/>
    </source>
</evidence>
<feature type="domain" description="RNA polymerase sigma-70 region 4" evidence="7">
    <location>
        <begin position="193"/>
        <end position="240"/>
    </location>
</feature>
<dbReference type="InterPro" id="IPR013324">
    <property type="entry name" value="RNA_pol_sigma_r3/r4-like"/>
</dbReference>
<feature type="domain" description="RNA polymerase sigma-70 region 3" evidence="5">
    <location>
        <begin position="105"/>
        <end position="165"/>
    </location>
</feature>
<dbReference type="GeneID" id="78354990"/>
<dbReference type="InterPro" id="IPR014322">
    <property type="entry name" value="RNA_pol_sigma-B/F/G"/>
</dbReference>
<dbReference type="Pfam" id="PF04542">
    <property type="entry name" value="Sigma70_r2"/>
    <property type="match status" value="1"/>
</dbReference>
<dbReference type="InterPro" id="IPR036388">
    <property type="entry name" value="WH-like_DNA-bd_sf"/>
</dbReference>
<evidence type="ECO:0000256" key="3">
    <source>
        <dbReference type="ARBA" id="ARBA00023125"/>
    </source>
</evidence>